<feature type="transmembrane region" description="Helical" evidence="1">
    <location>
        <begin position="85"/>
        <end position="106"/>
    </location>
</feature>
<evidence type="ECO:0000313" key="2">
    <source>
        <dbReference type="EMBL" id="KGL37621.1"/>
    </source>
</evidence>
<dbReference type="EMBL" id="JNFA01000031">
    <property type="protein sequence ID" value="KGL37621.1"/>
    <property type="molecule type" value="Genomic_DNA"/>
</dbReference>
<evidence type="ECO:0000256" key="1">
    <source>
        <dbReference type="SAM" id="Phobius"/>
    </source>
</evidence>
<dbReference type="NCBIfam" id="NF038403">
    <property type="entry name" value="perm_prefix_1"/>
    <property type="match status" value="1"/>
</dbReference>
<dbReference type="InterPro" id="IPR047928">
    <property type="entry name" value="Perm_prefix_1"/>
</dbReference>
<gene>
    <name evidence="2" type="ORF">EP57_16460</name>
</gene>
<dbReference type="GeneID" id="58718924"/>
<evidence type="ECO:0008006" key="4">
    <source>
        <dbReference type="Google" id="ProtNLM"/>
    </source>
</evidence>
<comment type="caution">
    <text evidence="2">The sequence shown here is derived from an EMBL/GenBank/DDBJ whole genome shotgun (WGS) entry which is preliminary data.</text>
</comment>
<dbReference type="OrthoDB" id="9815852at2"/>
<keyword evidence="1" id="KW-0472">Membrane</keyword>
<evidence type="ECO:0000313" key="3">
    <source>
        <dbReference type="Proteomes" id="UP000029844"/>
    </source>
</evidence>
<dbReference type="RefSeq" id="WP_036088387.1">
    <property type="nucleotide sequence ID" value="NZ_CBCSHQ010000016.1"/>
</dbReference>
<name>A0A099VYU9_9LIST</name>
<dbReference type="eggNOG" id="ENOG50315BI">
    <property type="taxonomic scope" value="Bacteria"/>
</dbReference>
<accession>A0A099VYU9</accession>
<dbReference type="AlphaFoldDB" id="A0A099VYU9"/>
<keyword evidence="1" id="KW-1133">Transmembrane helix</keyword>
<reference evidence="2 3" key="1">
    <citation type="submission" date="2014-05" db="EMBL/GenBank/DDBJ databases">
        <title>Novel Listeriaceae from food processing environments.</title>
        <authorList>
            <person name="den Bakker H.C."/>
        </authorList>
    </citation>
    <scope>NUCLEOTIDE SEQUENCE [LARGE SCALE GENOMIC DNA]</scope>
    <source>
        <strain evidence="2 3">FSL A5-0281</strain>
    </source>
</reference>
<keyword evidence="1" id="KW-0812">Transmembrane</keyword>
<dbReference type="Proteomes" id="UP000029844">
    <property type="component" value="Unassembled WGS sequence"/>
</dbReference>
<proteinExistence type="predicted"/>
<protein>
    <recommendedName>
        <fullName evidence="4">2TM domain-containing protein</fullName>
    </recommendedName>
</protein>
<dbReference type="STRING" id="1552123.EP57_16460"/>
<sequence>MGRITEFIEKLFENVPESEQAAQVKEEITYNLEEKVADLMEEGKSEEDAVNKAIIEFGDMDEIIAELEVAKPNTKKRRALAKVNLGFSIWGSALLIILFIVVNVMYSPDVLWCIFPIFAVLWWPLSMFYFWYRRKAEDK</sequence>
<keyword evidence="3" id="KW-1185">Reference proteome</keyword>
<organism evidence="2 3">
    <name type="scientific">Listeria booriae</name>
    <dbReference type="NCBI Taxonomy" id="1552123"/>
    <lineage>
        <taxon>Bacteria</taxon>
        <taxon>Bacillati</taxon>
        <taxon>Bacillota</taxon>
        <taxon>Bacilli</taxon>
        <taxon>Bacillales</taxon>
        <taxon>Listeriaceae</taxon>
        <taxon>Listeria</taxon>
    </lineage>
</organism>
<feature type="transmembrane region" description="Helical" evidence="1">
    <location>
        <begin position="112"/>
        <end position="132"/>
    </location>
</feature>